<feature type="transmembrane region" description="Helical" evidence="1">
    <location>
        <begin position="12"/>
        <end position="29"/>
    </location>
</feature>
<organism evidence="3 4">
    <name type="scientific">Hypericibacter terrae</name>
    <dbReference type="NCBI Taxonomy" id="2602015"/>
    <lineage>
        <taxon>Bacteria</taxon>
        <taxon>Pseudomonadati</taxon>
        <taxon>Pseudomonadota</taxon>
        <taxon>Alphaproteobacteria</taxon>
        <taxon>Rhodospirillales</taxon>
        <taxon>Dongiaceae</taxon>
        <taxon>Hypericibacter</taxon>
    </lineage>
</organism>
<feature type="transmembrane region" description="Helical" evidence="1">
    <location>
        <begin position="184"/>
        <end position="203"/>
    </location>
</feature>
<dbReference type="AlphaFoldDB" id="A0A5J6MLH4"/>
<dbReference type="RefSeq" id="WP_191908568.1">
    <property type="nucleotide sequence ID" value="NZ_CP042906.1"/>
</dbReference>
<accession>A0A5J6MLH4</accession>
<proteinExistence type="predicted"/>
<evidence type="ECO:0000313" key="3">
    <source>
        <dbReference type="EMBL" id="QEX17325.1"/>
    </source>
</evidence>
<feature type="transmembrane region" description="Helical" evidence="1">
    <location>
        <begin position="264"/>
        <end position="282"/>
    </location>
</feature>
<evidence type="ECO:0000313" key="4">
    <source>
        <dbReference type="Proteomes" id="UP000326202"/>
    </source>
</evidence>
<evidence type="ECO:0000256" key="1">
    <source>
        <dbReference type="SAM" id="Phobius"/>
    </source>
</evidence>
<dbReference type="EMBL" id="CP042906">
    <property type="protein sequence ID" value="QEX17325.1"/>
    <property type="molecule type" value="Genomic_DNA"/>
</dbReference>
<keyword evidence="1" id="KW-1133">Transmembrane helix</keyword>
<feature type="transmembrane region" description="Helical" evidence="1">
    <location>
        <begin position="209"/>
        <end position="227"/>
    </location>
</feature>
<sequence>MGETRRGQEGLGILLLVGSAVAFSTAGYFTRLIPVDVWTLLFWRGIFAGLFVMGVLVWQHGADAWRSIPAMGLPGLSVTALSSSGMIFFIHAFRHTSVADVAIVYAAAPFVTAGIAWLWLRERPSRGTLIASAIAFVGVVVMMGGAFRLGNMLGDLFALAMTLSLSLMMVVLRRHGDRPMTAAAGLSPLLTALLVLPFATPGGVGSIDIWHLALFGVLQNGIGLLLITWGTKMLPAAQGALIGALDAPLAPVWVWLAFNEIPPTLTLMGGAIVMLAVLGHLLGDRRSAVLAQTDSP</sequence>
<feature type="transmembrane region" description="Helical" evidence="1">
    <location>
        <begin position="153"/>
        <end position="172"/>
    </location>
</feature>
<gene>
    <name evidence="3" type="ORF">FRZ44_26230</name>
</gene>
<feature type="transmembrane region" description="Helical" evidence="1">
    <location>
        <begin position="239"/>
        <end position="258"/>
    </location>
</feature>
<keyword evidence="4" id="KW-1185">Reference proteome</keyword>
<protein>
    <recommendedName>
        <fullName evidence="2">EamA domain-containing protein</fullName>
    </recommendedName>
</protein>
<dbReference type="SUPFAM" id="SSF103481">
    <property type="entry name" value="Multidrug resistance efflux transporter EmrE"/>
    <property type="match status" value="2"/>
</dbReference>
<reference evidence="3 4" key="1">
    <citation type="submission" date="2019-08" db="EMBL/GenBank/DDBJ databases">
        <title>Hyperibacter terrae gen. nov., sp. nov. and Hyperibacter viscosus sp. nov., two new members in the family Rhodospirillaceae isolated from the rhizosphere of Hypericum perforatum.</title>
        <authorList>
            <person name="Noviana Z."/>
        </authorList>
    </citation>
    <scope>NUCLEOTIDE SEQUENCE [LARGE SCALE GENOMIC DNA]</scope>
    <source>
        <strain evidence="3 4">R5913</strain>
    </source>
</reference>
<dbReference type="Proteomes" id="UP000326202">
    <property type="component" value="Chromosome"/>
</dbReference>
<feature type="transmembrane region" description="Helical" evidence="1">
    <location>
        <begin position="70"/>
        <end position="90"/>
    </location>
</feature>
<dbReference type="PANTHER" id="PTHR22911:SF135">
    <property type="entry name" value="BLR4310 PROTEIN"/>
    <property type="match status" value="1"/>
</dbReference>
<feature type="transmembrane region" description="Helical" evidence="1">
    <location>
        <begin position="127"/>
        <end position="147"/>
    </location>
</feature>
<feature type="transmembrane region" description="Helical" evidence="1">
    <location>
        <begin position="41"/>
        <end position="58"/>
    </location>
</feature>
<feature type="transmembrane region" description="Helical" evidence="1">
    <location>
        <begin position="102"/>
        <end position="120"/>
    </location>
</feature>
<dbReference type="KEGG" id="htq:FRZ44_26230"/>
<feature type="domain" description="EamA" evidence="2">
    <location>
        <begin position="153"/>
        <end position="278"/>
    </location>
</feature>
<dbReference type="PANTHER" id="PTHR22911">
    <property type="entry name" value="ACYL-MALONYL CONDENSING ENZYME-RELATED"/>
    <property type="match status" value="1"/>
</dbReference>
<dbReference type="Pfam" id="PF00892">
    <property type="entry name" value="EamA"/>
    <property type="match status" value="2"/>
</dbReference>
<feature type="domain" description="EamA" evidence="2">
    <location>
        <begin position="11"/>
        <end position="143"/>
    </location>
</feature>
<keyword evidence="1" id="KW-0472">Membrane</keyword>
<dbReference type="InterPro" id="IPR000620">
    <property type="entry name" value="EamA_dom"/>
</dbReference>
<dbReference type="GO" id="GO:0016020">
    <property type="term" value="C:membrane"/>
    <property type="evidence" value="ECO:0007669"/>
    <property type="project" value="InterPro"/>
</dbReference>
<dbReference type="InterPro" id="IPR037185">
    <property type="entry name" value="EmrE-like"/>
</dbReference>
<keyword evidence="1" id="KW-0812">Transmembrane</keyword>
<evidence type="ECO:0000259" key="2">
    <source>
        <dbReference type="Pfam" id="PF00892"/>
    </source>
</evidence>
<name>A0A5J6MLH4_9PROT</name>